<evidence type="ECO:0000256" key="9">
    <source>
        <dbReference type="ARBA" id="ARBA00022723"/>
    </source>
</evidence>
<evidence type="ECO:0000256" key="17">
    <source>
        <dbReference type="ARBA" id="ARBA00023180"/>
    </source>
</evidence>
<dbReference type="GO" id="GO:0005576">
    <property type="term" value="C:extracellular region"/>
    <property type="evidence" value="ECO:0007669"/>
    <property type="project" value="UniProtKB-SubCell"/>
</dbReference>
<keyword evidence="13" id="KW-0862">Zinc</keyword>
<dbReference type="GO" id="GO:0070573">
    <property type="term" value="F:metallodipeptidase activity"/>
    <property type="evidence" value="ECO:0007669"/>
    <property type="project" value="InterPro"/>
</dbReference>
<evidence type="ECO:0000256" key="12">
    <source>
        <dbReference type="ARBA" id="ARBA00022824"/>
    </source>
</evidence>
<evidence type="ECO:0000256" key="21">
    <source>
        <dbReference type="SAM" id="SignalP"/>
    </source>
</evidence>
<keyword evidence="11" id="KW-0378">Hydrolase</keyword>
<dbReference type="GO" id="GO:0006508">
    <property type="term" value="P:proteolysis"/>
    <property type="evidence" value="ECO:0007669"/>
    <property type="project" value="UniProtKB-KW"/>
</dbReference>
<proteinExistence type="predicted"/>
<keyword evidence="18" id="KW-0458">Lysosome</keyword>
<dbReference type="RefSeq" id="WP_069205394.1">
    <property type="nucleotide sequence ID" value="NZ_CP014168.1"/>
</dbReference>
<evidence type="ECO:0000256" key="14">
    <source>
        <dbReference type="ARBA" id="ARBA00023034"/>
    </source>
</evidence>
<dbReference type="EMBL" id="CP014168">
    <property type="protein sequence ID" value="AOH84841.1"/>
    <property type="molecule type" value="Genomic_DNA"/>
</dbReference>
<evidence type="ECO:0000259" key="22">
    <source>
        <dbReference type="Pfam" id="PF04389"/>
    </source>
</evidence>
<keyword evidence="8" id="KW-0645">Protease</keyword>
<dbReference type="InterPro" id="IPR039866">
    <property type="entry name" value="CPQ"/>
</dbReference>
<dbReference type="Gene3D" id="3.40.630.10">
    <property type="entry name" value="Zn peptidases"/>
    <property type="match status" value="1"/>
</dbReference>
<reference evidence="23 24" key="1">
    <citation type="submission" date="2016-01" db="EMBL/GenBank/DDBJ databases">
        <title>Complete genome and mega plasmid sequence of Sphingomonas panacis DCY99 elicits systemic resistance in rice to Xanthomonas oryzae.</title>
        <authorList>
            <person name="Kim Y.J."/>
            <person name="Yang D.C."/>
            <person name="Sing P."/>
        </authorList>
    </citation>
    <scope>NUCLEOTIDE SEQUENCE [LARGE SCALE GENOMIC DNA]</scope>
    <source>
        <strain evidence="23 24">DCY99</strain>
    </source>
</reference>
<evidence type="ECO:0000256" key="18">
    <source>
        <dbReference type="ARBA" id="ARBA00023228"/>
    </source>
</evidence>
<keyword evidence="7" id="KW-0121">Carboxypeptidase</keyword>
<comment type="subcellular location">
    <subcellularLocation>
        <location evidence="1">Endoplasmic reticulum</location>
    </subcellularLocation>
    <subcellularLocation>
        <location evidence="3">Golgi apparatus</location>
    </subcellularLocation>
    <subcellularLocation>
        <location evidence="2">Lysosome</location>
    </subcellularLocation>
    <subcellularLocation>
        <location evidence="4">Secreted</location>
    </subcellularLocation>
</comment>
<name>A0A1B3ZBP5_9SPHN</name>
<dbReference type="AlphaFoldDB" id="A0A1B3ZBP5"/>
<evidence type="ECO:0000256" key="10">
    <source>
        <dbReference type="ARBA" id="ARBA00022729"/>
    </source>
</evidence>
<evidence type="ECO:0000256" key="11">
    <source>
        <dbReference type="ARBA" id="ARBA00022801"/>
    </source>
</evidence>
<evidence type="ECO:0000256" key="13">
    <source>
        <dbReference type="ARBA" id="ARBA00022833"/>
    </source>
</evidence>
<comment type="subunit">
    <text evidence="19">Homodimer. The monomeric form is inactive while the homodimer is active.</text>
</comment>
<evidence type="ECO:0000313" key="23">
    <source>
        <dbReference type="EMBL" id="AOH84841.1"/>
    </source>
</evidence>
<evidence type="ECO:0000313" key="24">
    <source>
        <dbReference type="Proteomes" id="UP000094256"/>
    </source>
</evidence>
<feature type="domain" description="Peptidase M28" evidence="22">
    <location>
        <begin position="263"/>
        <end position="446"/>
    </location>
</feature>
<dbReference type="Proteomes" id="UP000094256">
    <property type="component" value="Chromosome"/>
</dbReference>
<dbReference type="Pfam" id="PF04389">
    <property type="entry name" value="Peptidase_M28"/>
    <property type="match status" value="1"/>
</dbReference>
<accession>A0A1B3ZBP5</accession>
<dbReference type="SUPFAM" id="SSF53187">
    <property type="entry name" value="Zn-dependent exopeptidases"/>
    <property type="match status" value="1"/>
</dbReference>
<protein>
    <recommendedName>
        <fullName evidence="5">Carboxypeptidase Q</fullName>
    </recommendedName>
    <alternativeName>
        <fullName evidence="20">Plasma glutamate carboxypeptidase</fullName>
    </alternativeName>
</protein>
<evidence type="ECO:0000256" key="7">
    <source>
        <dbReference type="ARBA" id="ARBA00022645"/>
    </source>
</evidence>
<evidence type="ECO:0000256" key="19">
    <source>
        <dbReference type="ARBA" id="ARBA00025833"/>
    </source>
</evidence>
<keyword evidence="16" id="KW-0865">Zymogen</keyword>
<dbReference type="InterPro" id="IPR007484">
    <property type="entry name" value="Peptidase_M28"/>
</dbReference>
<feature type="signal peptide" evidence="21">
    <location>
        <begin position="1"/>
        <end position="21"/>
    </location>
</feature>
<evidence type="ECO:0000256" key="1">
    <source>
        <dbReference type="ARBA" id="ARBA00004240"/>
    </source>
</evidence>
<dbReference type="PANTHER" id="PTHR12053:SF3">
    <property type="entry name" value="CARBOXYPEPTIDASE Q"/>
    <property type="match status" value="1"/>
</dbReference>
<keyword evidence="10 21" id="KW-0732">Signal</keyword>
<evidence type="ECO:0000256" key="6">
    <source>
        <dbReference type="ARBA" id="ARBA00022525"/>
    </source>
</evidence>
<sequence>MNPLRIALLSCALTFPAAALAQRVMPAAVAPDAKVAALRDAALKDDVAWDIVSGITTEVGPRPDGSAQEARARDWAVAKLKSLGFKNVHVEPYDLQNVWERGAETAEVVAPYPQPLRLAALGNSGATPPEGLTAPVVYFETVNDLLLAPDGSLAGKIAFVSNAMQPTQDGSGYGSNGLARFLGPTVAAKKGAAAIVIRSIGTDHGRGPHTGVTNFAPGVAPIPAAALSVADAENLERMVKLGKPVTLHLTLTPRFVGTRASGNVVAEVPGTDPKAGIITIGGHLDSWELGTGAIDDGAGIAITAAAAKRLMEAGKHRRTIRVVWFGDEETGGFGGLAYAKAHANERHALAAESDSGADLVWKFSTSFAPAAKAVEDRLAVALAPIGVVRGRDAVHGGTDVEPTLALGVAGIDLHQSALRYFDWHHTPEDTLDRIDPEQLRQNVAAWTAMLAVVADAPEEIAPAPAAQ</sequence>
<evidence type="ECO:0000256" key="3">
    <source>
        <dbReference type="ARBA" id="ARBA00004555"/>
    </source>
</evidence>
<keyword evidence="9" id="KW-0479">Metal-binding</keyword>
<keyword evidence="24" id="KW-1185">Reference proteome</keyword>
<evidence type="ECO:0000256" key="5">
    <source>
        <dbReference type="ARBA" id="ARBA00014116"/>
    </source>
</evidence>
<evidence type="ECO:0000256" key="20">
    <source>
        <dbReference type="ARBA" id="ARBA00033328"/>
    </source>
</evidence>
<evidence type="ECO:0000256" key="2">
    <source>
        <dbReference type="ARBA" id="ARBA00004371"/>
    </source>
</evidence>
<gene>
    <name evidence="23" type="ORF">AWL63_13580</name>
</gene>
<keyword evidence="6" id="KW-0964">Secreted</keyword>
<dbReference type="GO" id="GO:0004180">
    <property type="term" value="F:carboxypeptidase activity"/>
    <property type="evidence" value="ECO:0007669"/>
    <property type="project" value="UniProtKB-KW"/>
</dbReference>
<evidence type="ECO:0000256" key="15">
    <source>
        <dbReference type="ARBA" id="ARBA00023049"/>
    </source>
</evidence>
<keyword evidence="14" id="KW-0333">Golgi apparatus</keyword>
<dbReference type="KEGG" id="span:AWL63_13580"/>
<keyword evidence="15" id="KW-0482">Metalloprotease</keyword>
<dbReference type="STRING" id="1560345.AWL63_13580"/>
<dbReference type="Gene3D" id="3.50.30.30">
    <property type="match status" value="1"/>
</dbReference>
<organism evidence="23 24">
    <name type="scientific">Sphingomonas panacis</name>
    <dbReference type="NCBI Taxonomy" id="1560345"/>
    <lineage>
        <taxon>Bacteria</taxon>
        <taxon>Pseudomonadati</taxon>
        <taxon>Pseudomonadota</taxon>
        <taxon>Alphaproteobacteria</taxon>
        <taxon>Sphingomonadales</taxon>
        <taxon>Sphingomonadaceae</taxon>
        <taxon>Sphingomonas</taxon>
    </lineage>
</organism>
<keyword evidence="12" id="KW-0256">Endoplasmic reticulum</keyword>
<evidence type="ECO:0000256" key="8">
    <source>
        <dbReference type="ARBA" id="ARBA00022670"/>
    </source>
</evidence>
<evidence type="ECO:0000256" key="16">
    <source>
        <dbReference type="ARBA" id="ARBA00023145"/>
    </source>
</evidence>
<feature type="chain" id="PRO_5008556394" description="Carboxypeptidase Q" evidence="21">
    <location>
        <begin position="22"/>
        <end position="467"/>
    </location>
</feature>
<dbReference type="GO" id="GO:0046872">
    <property type="term" value="F:metal ion binding"/>
    <property type="evidence" value="ECO:0007669"/>
    <property type="project" value="UniProtKB-KW"/>
</dbReference>
<dbReference type="GO" id="GO:0005764">
    <property type="term" value="C:lysosome"/>
    <property type="evidence" value="ECO:0007669"/>
    <property type="project" value="UniProtKB-SubCell"/>
</dbReference>
<evidence type="ECO:0000256" key="4">
    <source>
        <dbReference type="ARBA" id="ARBA00004613"/>
    </source>
</evidence>
<dbReference type="OrthoDB" id="9769665at2"/>
<dbReference type="PANTHER" id="PTHR12053">
    <property type="entry name" value="PROTEASE FAMILY M28 PLASMA GLUTAMATE CARBOXYPEPTIDASE-RELATED"/>
    <property type="match status" value="1"/>
</dbReference>
<keyword evidence="17" id="KW-0325">Glycoprotein</keyword>